<gene>
    <name evidence="1" type="ORF">F5144DRAFT_527668</name>
</gene>
<comment type="caution">
    <text evidence="1">The sequence shown here is derived from an EMBL/GenBank/DDBJ whole genome shotgun (WGS) entry which is preliminary data.</text>
</comment>
<dbReference type="Proteomes" id="UP000724584">
    <property type="component" value="Unassembled WGS sequence"/>
</dbReference>
<evidence type="ECO:0000313" key="1">
    <source>
        <dbReference type="EMBL" id="KAH6641315.1"/>
    </source>
</evidence>
<dbReference type="EMBL" id="JAGIZQ010000002">
    <property type="protein sequence ID" value="KAH6641315.1"/>
    <property type="molecule type" value="Genomic_DNA"/>
</dbReference>
<sequence>MVDALTRLMGYCYADMIDEHLASLDISSLADLQANPDFVKKFLDMFLTEDFILDQIEQDVTVSNYNYSANLLFVANYLAHEATPRLHEHSKIWVQAFGKITRVNILAGFTKVGSANNDKLLSIVSIMSQALTISYGWRDSHDEEFLRPPSSGEILKPLAGMDVPEDVKTEIENHRAQNLNLGDWKAYGETMVTLWDDVAAKYEAGELTTITSEIAVSATSTASWQVRALWPGLPHVPQRRTFVRAPPVPLLSGCVSCSAPLPTSLWSSRSCASCTPFGSCFIPGTQIITRSGVTNIEDLAEHDMVLTRGGGSGEWGIVSDERVEVPVDAPHIHGFNDEAPFFTAGHIFHTTTGLRALNPTLAMKENPWADVGRLENGHVLLRLNAENSSYEPVGIRSISTDIMDSLTHVYGVHLREGRRSYHANNYLVAVNYPEITMKSICKMLRTVPVEDQTRMMMAFDELRPLFERFGIGAISDLLKAEVKLESDKNSMRLYKTSRNKLTGPGNLTLQYPPEWIPGVDYSGLPRSLPLVSVVDGIVHVEGEACLRSTISNMKNEIRWSREMTNRGGDVLFEHGLLTVDPLLLSAQGELCYSEDAEGQKLLPVGCIHYLAMGGELDGPPSYDQAFAEENPPAYAMMATEGTVERMAEKEPVESPAAEDGADKDPLFLPPDQRTPLLPPLKFNMIYDANRYKKNQLIPGDAVPFGPLTLPVGRKKADGLAVREAVLPDLDKLHDIITKKHVDSSLGKLAKFYSSTLTNEEDGRIRVIITMTPNGQELLREYRDKPAGDEDDSDKEYSLEWTFKQSLDTDVKLAVPFATIDITLGPDGKTATGTITEYNSDSFTGEGQKHLFLSNPGENATREPLHPKLPDQATNPGNVVKQPEPATPTRMGPRGAYHVTTIDSIDYKNEDIDKKAKTVLENMMYFHMDKSDLNEIMGKERPYSLPDRLGRNLESNLRTWIRDTYSPAFTAYTVAHSFNTKSWVSKFTNKERNKIVYFWTGNGPKCLPNSVEYQELNRLAVRQAMLDLYPVLGQFISDDGPGWAKKYYEEVQENKIYAQEELVAGNKQPLQKYCNILYVLDPDTMYAKTMFDDIVHDIGSTTVIQGTTWSGSIETPWLNDAIKSLTDALLDDNNNTISKDVRKAFMKDFTDFCASQQIEFDRNNREQAAAVIIGQLRLASQMPKAFGAASIFAKGLWYRSTGVVKGESWLRNNDITKTGGKLATVIKLLALAANITSLVFGKVSLSPSEIAVVGGHVAKNIMDIVGPHLVKTGPRTAAEIHAETALMNDKVRKTPFGWRRKALVKEKVKFMEKLGKESLELEKTTAKTGLMSRLKGKLSVSPKFIRIAATVIAIAFIGFLIWDIAVHGKTMSKGQLALGIINIILEVAIVVVEILGLILPAVSIIPVIGQILLIAVIIVGILITVFGTTEHQKTPGEKFVDRMRAPGGWLSQIEDSPPPLLTTSVSPTSGTKNSPWSLTLTLKNDTANKITFSDAAPATKDMPPSTDTVNSVTLNFFSGSDDNTLFANPGFSREGDQKAAATDGTWSCPTLPGDAGAWDIALQKPHGTGMTSTEFVVRIRDKAGQQGAALAPGEKIEIRINGTMGAKEGTTVIMVNEMRPGAHFAPSTFEMTKN</sequence>
<accession>A0ACB7PH96</accession>
<protein>
    <submittedName>
        <fullName evidence="1">Uncharacterized protein</fullName>
    </submittedName>
</protein>
<organism evidence="1 2">
    <name type="scientific">Chaetomium tenue</name>
    <dbReference type="NCBI Taxonomy" id="1854479"/>
    <lineage>
        <taxon>Eukaryota</taxon>
        <taxon>Fungi</taxon>
        <taxon>Dikarya</taxon>
        <taxon>Ascomycota</taxon>
        <taxon>Pezizomycotina</taxon>
        <taxon>Sordariomycetes</taxon>
        <taxon>Sordariomycetidae</taxon>
        <taxon>Sordariales</taxon>
        <taxon>Chaetomiaceae</taxon>
        <taxon>Chaetomium</taxon>
    </lineage>
</organism>
<name>A0ACB7PH96_9PEZI</name>
<evidence type="ECO:0000313" key="2">
    <source>
        <dbReference type="Proteomes" id="UP000724584"/>
    </source>
</evidence>
<proteinExistence type="predicted"/>
<keyword evidence="2" id="KW-1185">Reference proteome</keyword>
<reference evidence="1 2" key="1">
    <citation type="journal article" date="2021" name="Nat. Commun.">
        <title>Genetic determinants of endophytism in the Arabidopsis root mycobiome.</title>
        <authorList>
            <person name="Mesny F."/>
            <person name="Miyauchi S."/>
            <person name="Thiergart T."/>
            <person name="Pickel B."/>
            <person name="Atanasova L."/>
            <person name="Karlsson M."/>
            <person name="Huettel B."/>
            <person name="Barry K.W."/>
            <person name="Haridas S."/>
            <person name="Chen C."/>
            <person name="Bauer D."/>
            <person name="Andreopoulos W."/>
            <person name="Pangilinan J."/>
            <person name="LaButti K."/>
            <person name="Riley R."/>
            <person name="Lipzen A."/>
            <person name="Clum A."/>
            <person name="Drula E."/>
            <person name="Henrissat B."/>
            <person name="Kohler A."/>
            <person name="Grigoriev I.V."/>
            <person name="Martin F.M."/>
            <person name="Hacquard S."/>
        </authorList>
    </citation>
    <scope>NUCLEOTIDE SEQUENCE [LARGE SCALE GENOMIC DNA]</scope>
    <source>
        <strain evidence="1 2">MPI-SDFR-AT-0079</strain>
    </source>
</reference>